<evidence type="ECO:0000313" key="4">
    <source>
        <dbReference type="Proteomes" id="UP000248806"/>
    </source>
</evidence>
<gene>
    <name evidence="3" type="ORF">EI42_01069</name>
</gene>
<name>A0A326UB69_THEHA</name>
<protein>
    <recommendedName>
        <fullName evidence="2">MalT-like TPR region domain-containing protein</fullName>
    </recommendedName>
</protein>
<comment type="caution">
    <text evidence="3">The sequence shown here is derived from an EMBL/GenBank/DDBJ whole genome shotgun (WGS) entry which is preliminary data.</text>
</comment>
<evidence type="ECO:0000259" key="2">
    <source>
        <dbReference type="Pfam" id="PF17874"/>
    </source>
</evidence>
<sequence length="176" mass="19016">MGAIYPLFLAIEYHSGLAGTLTPGSGQSARSRAMGTIRLRPPNVYPGAQPATAVPAQGSATPGTVTHSAKAGRNRLASVDSLEREGSRRGRNVLEIQMLEALAHATCQEQSQAQTPLLQAVKLAQPENYQRLFLDEGPMMESLLKTILPELRNPSLLSFVRTLLLAFARERDVLSP</sequence>
<evidence type="ECO:0000256" key="1">
    <source>
        <dbReference type="SAM" id="MobiDB-lite"/>
    </source>
</evidence>
<reference evidence="3 4" key="1">
    <citation type="submission" date="2018-06" db="EMBL/GenBank/DDBJ databases">
        <title>Genomic Encyclopedia of Archaeal and Bacterial Type Strains, Phase II (KMG-II): from individual species to whole genera.</title>
        <authorList>
            <person name="Goeker M."/>
        </authorList>
    </citation>
    <scope>NUCLEOTIDE SEQUENCE [LARGE SCALE GENOMIC DNA]</scope>
    <source>
        <strain evidence="3 4">ATCC BAA-1881</strain>
    </source>
</reference>
<dbReference type="InterPro" id="IPR011990">
    <property type="entry name" value="TPR-like_helical_dom_sf"/>
</dbReference>
<dbReference type="EMBL" id="QKUF01000002">
    <property type="protein sequence ID" value="PZW34232.1"/>
    <property type="molecule type" value="Genomic_DNA"/>
</dbReference>
<dbReference type="Gene3D" id="1.25.40.10">
    <property type="entry name" value="Tetratricopeptide repeat domain"/>
    <property type="match status" value="1"/>
</dbReference>
<dbReference type="AlphaFoldDB" id="A0A326UB69"/>
<dbReference type="Proteomes" id="UP000248806">
    <property type="component" value="Unassembled WGS sequence"/>
</dbReference>
<proteinExistence type="predicted"/>
<feature type="region of interest" description="Disordered" evidence="1">
    <location>
        <begin position="48"/>
        <end position="84"/>
    </location>
</feature>
<organism evidence="3 4">
    <name type="scientific">Thermosporothrix hazakensis</name>
    <dbReference type="NCBI Taxonomy" id="644383"/>
    <lineage>
        <taxon>Bacteria</taxon>
        <taxon>Bacillati</taxon>
        <taxon>Chloroflexota</taxon>
        <taxon>Ktedonobacteria</taxon>
        <taxon>Ktedonobacterales</taxon>
        <taxon>Thermosporotrichaceae</taxon>
        <taxon>Thermosporothrix</taxon>
    </lineage>
</organism>
<accession>A0A326UB69</accession>
<feature type="compositionally biased region" description="Polar residues" evidence="1">
    <location>
        <begin position="58"/>
        <end position="67"/>
    </location>
</feature>
<evidence type="ECO:0000313" key="3">
    <source>
        <dbReference type="EMBL" id="PZW34232.1"/>
    </source>
</evidence>
<dbReference type="Pfam" id="PF17874">
    <property type="entry name" value="TPR_MalT"/>
    <property type="match status" value="1"/>
</dbReference>
<dbReference type="InterPro" id="IPR041617">
    <property type="entry name" value="TPR_MalT"/>
</dbReference>
<feature type="domain" description="MalT-like TPR region" evidence="2">
    <location>
        <begin position="80"/>
        <end position="147"/>
    </location>
</feature>
<keyword evidence="4" id="KW-1185">Reference proteome</keyword>